<dbReference type="CDD" id="cd04301">
    <property type="entry name" value="NAT_SF"/>
    <property type="match status" value="1"/>
</dbReference>
<keyword evidence="3" id="KW-1185">Reference proteome</keyword>
<evidence type="ECO:0000313" key="3">
    <source>
        <dbReference type="Proteomes" id="UP000032305"/>
    </source>
</evidence>
<feature type="domain" description="N-acetyltransferase" evidence="1">
    <location>
        <begin position="108"/>
        <end position="236"/>
    </location>
</feature>
<evidence type="ECO:0000259" key="1">
    <source>
        <dbReference type="PROSITE" id="PS51186"/>
    </source>
</evidence>
<accession>A0A0A1W4Y7</accession>
<dbReference type="GO" id="GO:0016747">
    <property type="term" value="F:acyltransferase activity, transferring groups other than amino-acyl groups"/>
    <property type="evidence" value="ECO:0007669"/>
    <property type="project" value="InterPro"/>
</dbReference>
<dbReference type="RefSeq" id="WP_042484703.1">
    <property type="nucleotide sequence ID" value="NZ_BBPI01000025.1"/>
</dbReference>
<proteinExistence type="predicted"/>
<dbReference type="PROSITE" id="PS51186">
    <property type="entry name" value="GNAT"/>
    <property type="match status" value="1"/>
</dbReference>
<dbReference type="SUPFAM" id="SSF55729">
    <property type="entry name" value="Acyl-CoA N-acyltransferases (Nat)"/>
    <property type="match status" value="1"/>
</dbReference>
<sequence>MTDFPPLVLDYWRRTLATDGAPIHGTGALAVSAALNPTRPAMMLLRQDASVHAVVRPEIAERLDGMPPGGYSADALKRQWEAVGVVLHDADYLFYLPADAGNASDEALKPRQLTEADRRVFEMFHKEAPEQDREDAWVELDHSAVFGCFDGDRLVSAASMNLWDDSPIADLGVLTLPDARGRGFARAVVDAISRYARQQGHEPQYRCQLNNVASVALARSCGFALFGQWVVAADTP</sequence>
<organism evidence="2 3">
    <name type="scientific">Sphingomonas parapaucimobilis NBRC 15100</name>
    <dbReference type="NCBI Taxonomy" id="1219049"/>
    <lineage>
        <taxon>Bacteria</taxon>
        <taxon>Pseudomonadati</taxon>
        <taxon>Pseudomonadota</taxon>
        <taxon>Alphaproteobacteria</taxon>
        <taxon>Sphingomonadales</taxon>
        <taxon>Sphingomonadaceae</taxon>
        <taxon>Sphingomonas</taxon>
    </lineage>
</organism>
<dbReference type="EMBL" id="BBPI01000025">
    <property type="protein sequence ID" value="GAM00206.1"/>
    <property type="molecule type" value="Genomic_DNA"/>
</dbReference>
<reference evidence="2 3" key="1">
    <citation type="submission" date="2014-11" db="EMBL/GenBank/DDBJ databases">
        <title>Whole genome shotgun sequence of Sphingomonas parapaucimobilis NBRC 15100.</title>
        <authorList>
            <person name="Katano-Makiyama Y."/>
            <person name="Hosoyama A."/>
            <person name="Hashimoto M."/>
            <person name="Hosoyama Y."/>
            <person name="Noguchi M."/>
            <person name="Numata M."/>
            <person name="Tsuchikane K."/>
            <person name="Hirakata S."/>
            <person name="Uohara A."/>
            <person name="Shimodaira J."/>
            <person name="Ohji S."/>
            <person name="Ichikawa N."/>
            <person name="Kimura A."/>
            <person name="Yamazoe A."/>
            <person name="Fujita N."/>
        </authorList>
    </citation>
    <scope>NUCLEOTIDE SEQUENCE [LARGE SCALE GENOMIC DNA]</scope>
    <source>
        <strain evidence="2 3">NBRC 15100</strain>
    </source>
</reference>
<name>A0A0A1W4Y7_9SPHN</name>
<dbReference type="InterPro" id="IPR000182">
    <property type="entry name" value="GNAT_dom"/>
</dbReference>
<protein>
    <recommendedName>
        <fullName evidence="1">N-acetyltransferase domain-containing protein</fullName>
    </recommendedName>
</protein>
<comment type="caution">
    <text evidence="2">The sequence shown here is derived from an EMBL/GenBank/DDBJ whole genome shotgun (WGS) entry which is preliminary data.</text>
</comment>
<dbReference type="Proteomes" id="UP000032305">
    <property type="component" value="Unassembled WGS sequence"/>
</dbReference>
<dbReference type="Pfam" id="PF00583">
    <property type="entry name" value="Acetyltransf_1"/>
    <property type="match status" value="1"/>
</dbReference>
<evidence type="ECO:0000313" key="2">
    <source>
        <dbReference type="EMBL" id="GAM00206.1"/>
    </source>
</evidence>
<dbReference type="OrthoDB" id="9797456at2"/>
<gene>
    <name evidence="2" type="ORF">SP5_025_00140</name>
</gene>
<dbReference type="InterPro" id="IPR016181">
    <property type="entry name" value="Acyl_CoA_acyltransferase"/>
</dbReference>
<dbReference type="AlphaFoldDB" id="A0A0A1W4Y7"/>
<dbReference type="eggNOG" id="COG1670">
    <property type="taxonomic scope" value="Bacteria"/>
</dbReference>
<dbReference type="Gene3D" id="3.40.630.30">
    <property type="match status" value="1"/>
</dbReference>